<organism evidence="5 6">
    <name type="scientific">Dictyostelium purpureum</name>
    <name type="common">Slime mold</name>
    <dbReference type="NCBI Taxonomy" id="5786"/>
    <lineage>
        <taxon>Eukaryota</taxon>
        <taxon>Amoebozoa</taxon>
        <taxon>Evosea</taxon>
        <taxon>Eumycetozoa</taxon>
        <taxon>Dictyostelia</taxon>
        <taxon>Dictyosteliales</taxon>
        <taxon>Dictyosteliaceae</taxon>
        <taxon>Dictyostelium</taxon>
    </lineage>
</organism>
<evidence type="ECO:0000256" key="3">
    <source>
        <dbReference type="ARBA" id="ARBA00032899"/>
    </source>
</evidence>
<name>F0ZNV1_DICPU</name>
<dbReference type="STRING" id="5786.F0ZNV1"/>
<evidence type="ECO:0000259" key="4">
    <source>
        <dbReference type="PROSITE" id="PS50846"/>
    </source>
</evidence>
<dbReference type="GO" id="GO:0019430">
    <property type="term" value="P:removal of superoxide radicals"/>
    <property type="evidence" value="ECO:0000318"/>
    <property type="project" value="GO_Central"/>
</dbReference>
<dbReference type="Gene3D" id="3.30.70.100">
    <property type="match status" value="1"/>
</dbReference>
<comment type="cofactor">
    <cofactor evidence="1">
        <name>Cu(2+)</name>
        <dbReference type="ChEBI" id="CHEBI:29036"/>
    </cofactor>
</comment>
<dbReference type="EMBL" id="GL871100">
    <property type="protein sequence ID" value="EGC34371.1"/>
    <property type="molecule type" value="Genomic_DNA"/>
</dbReference>
<dbReference type="InterPro" id="IPR036423">
    <property type="entry name" value="SOD-like_Cu/Zn_dom_sf"/>
</dbReference>
<dbReference type="AlphaFoldDB" id="F0ZNV1"/>
<dbReference type="GeneID" id="10499939"/>
<dbReference type="PROSITE" id="PS50846">
    <property type="entry name" value="HMA_2"/>
    <property type="match status" value="1"/>
</dbReference>
<evidence type="ECO:0000256" key="1">
    <source>
        <dbReference type="ARBA" id="ARBA00001973"/>
    </source>
</evidence>
<dbReference type="InterPro" id="IPR006121">
    <property type="entry name" value="HMA_dom"/>
</dbReference>
<feature type="domain" description="HMA" evidence="4">
    <location>
        <begin position="3"/>
        <end position="67"/>
    </location>
</feature>
<feature type="non-terminal residue" evidence="5">
    <location>
        <position position="288"/>
    </location>
</feature>
<dbReference type="InterPro" id="IPR001424">
    <property type="entry name" value="SOD_Cu_Zn_dom"/>
</dbReference>
<dbReference type="Gene3D" id="2.60.40.200">
    <property type="entry name" value="Superoxide dismutase, copper/zinc binding domain"/>
    <property type="match status" value="1"/>
</dbReference>
<evidence type="ECO:0000313" key="5">
    <source>
        <dbReference type="EMBL" id="EGC34371.1"/>
    </source>
</evidence>
<dbReference type="SUPFAM" id="SSF55008">
    <property type="entry name" value="HMA, heavy metal-associated domain"/>
    <property type="match status" value="1"/>
</dbReference>
<dbReference type="GO" id="GO:0016532">
    <property type="term" value="F:superoxide dismutase copper chaperone activity"/>
    <property type="evidence" value="ECO:0000318"/>
    <property type="project" value="GO_Central"/>
</dbReference>
<dbReference type="OMA" id="KNVWEER"/>
<gene>
    <name evidence="5" type="ORF">DICPUDRAFT_19840</name>
</gene>
<reference evidence="6" key="1">
    <citation type="journal article" date="2011" name="Genome Biol.">
        <title>Comparative genomics of the social amoebae Dictyostelium discoideum and Dictyostelium purpureum.</title>
        <authorList>
            <consortium name="US DOE Joint Genome Institute (JGI-PGF)"/>
            <person name="Sucgang R."/>
            <person name="Kuo A."/>
            <person name="Tian X."/>
            <person name="Salerno W."/>
            <person name="Parikh A."/>
            <person name="Feasley C.L."/>
            <person name="Dalin E."/>
            <person name="Tu H."/>
            <person name="Huang E."/>
            <person name="Barry K."/>
            <person name="Lindquist E."/>
            <person name="Shapiro H."/>
            <person name="Bruce D."/>
            <person name="Schmutz J."/>
            <person name="Salamov A."/>
            <person name="Fey P."/>
            <person name="Gaudet P."/>
            <person name="Anjard C."/>
            <person name="Babu M.M."/>
            <person name="Basu S."/>
            <person name="Bushmanova Y."/>
            <person name="van der Wel H."/>
            <person name="Katoh-Kurasawa M."/>
            <person name="Dinh C."/>
            <person name="Coutinho P.M."/>
            <person name="Saito T."/>
            <person name="Elias M."/>
            <person name="Schaap P."/>
            <person name="Kay R.R."/>
            <person name="Henrissat B."/>
            <person name="Eichinger L."/>
            <person name="Rivero F."/>
            <person name="Putnam N.H."/>
            <person name="West C.M."/>
            <person name="Loomis W.F."/>
            <person name="Chisholm R.L."/>
            <person name="Shaulsky G."/>
            <person name="Strassmann J.E."/>
            <person name="Queller D.C."/>
            <person name="Kuspa A."/>
            <person name="Grigoriev I.V."/>
        </authorList>
    </citation>
    <scope>NUCLEOTIDE SEQUENCE [LARGE SCALE GENOMIC DNA]</scope>
    <source>
        <strain evidence="6">QSDP1</strain>
    </source>
</reference>
<proteinExistence type="inferred from homology"/>
<dbReference type="RefSeq" id="XP_003289105.1">
    <property type="nucleotide sequence ID" value="XM_003289057.1"/>
</dbReference>
<evidence type="ECO:0000256" key="2">
    <source>
        <dbReference type="ARBA" id="ARBA00025798"/>
    </source>
</evidence>
<dbReference type="InParanoid" id="F0ZNV1"/>
<dbReference type="KEGG" id="dpp:DICPUDRAFT_19840"/>
<dbReference type="OrthoDB" id="666972at2759"/>
<dbReference type="FunFam" id="3.30.70.100:FF:000126">
    <property type="match status" value="1"/>
</dbReference>
<dbReference type="InterPro" id="IPR036163">
    <property type="entry name" value="HMA_dom_sf"/>
</dbReference>
<dbReference type="FunCoup" id="F0ZNV1">
    <property type="interactions" value="1"/>
</dbReference>
<dbReference type="GO" id="GO:0005507">
    <property type="term" value="F:copper ion binding"/>
    <property type="evidence" value="ECO:0000318"/>
    <property type="project" value="GO_Central"/>
</dbReference>
<sequence>NTEIKVELNVDLSCQSCVDTVTKEIKDKLKNTKIIKSDLQDQKFILQGTDLTMDILDTIKNTGREVSICGISPIENNNNNNNKDNNIEESQQHIVDGAAVCSLGIIEGWEKGCGGSGGEGSKGVYGVVRLLKASKEKTLFEGRVTGLKPGKHSLVVHQFGNLTSGCDNVGEPYISNKQSNNIFSDNNNNSNIDTAKGNKCREIINKIIGTSLVKQDGKAEFRVLSEKYEFWDLIGRSIVLHSQDAKYADTHKESKPESDNILGERIACGVICRAALVGQNPKKICPCD</sequence>
<keyword evidence="6" id="KW-1185">Reference proteome</keyword>
<dbReference type="SUPFAM" id="SSF49329">
    <property type="entry name" value="Cu,Zn superoxide dismutase-like"/>
    <property type="match status" value="1"/>
</dbReference>
<feature type="non-terminal residue" evidence="5">
    <location>
        <position position="1"/>
    </location>
</feature>
<comment type="similarity">
    <text evidence="2">In the C-terminal section; belongs to the Cu-Zn superoxide dismutase family.</text>
</comment>
<dbReference type="PANTHER" id="PTHR10003">
    <property type="entry name" value="SUPEROXIDE DISMUTASE CU-ZN -RELATED"/>
    <property type="match status" value="1"/>
</dbReference>
<protein>
    <recommendedName>
        <fullName evidence="3">Superoxide dismutase copper chaperone</fullName>
    </recommendedName>
</protein>
<dbReference type="Pfam" id="PF00080">
    <property type="entry name" value="Sod_Cu"/>
    <property type="match status" value="1"/>
</dbReference>
<dbReference type="InterPro" id="IPR024134">
    <property type="entry name" value="SOD_Cu/Zn_/chaperone"/>
</dbReference>
<dbReference type="Proteomes" id="UP000001064">
    <property type="component" value="Unassembled WGS sequence"/>
</dbReference>
<evidence type="ECO:0000313" key="6">
    <source>
        <dbReference type="Proteomes" id="UP000001064"/>
    </source>
</evidence>
<dbReference type="VEuPathDB" id="AmoebaDB:DICPUDRAFT_19840"/>
<dbReference type="eggNOG" id="KOG4656">
    <property type="taxonomic scope" value="Eukaryota"/>
</dbReference>
<accession>F0ZNV1</accession>